<dbReference type="EMBL" id="BDGU01000012">
    <property type="protein sequence ID" value="GAV99185.1"/>
    <property type="molecule type" value="Genomic_DNA"/>
</dbReference>
<reference evidence="1 2" key="1">
    <citation type="submission" date="2016-08" db="EMBL/GenBank/DDBJ databases">
        <authorList>
            <consortium name="Lentinula edodes genome sequencing consortium"/>
            <person name="Sakamoto Y."/>
            <person name="Nakade K."/>
            <person name="Sato S."/>
            <person name="Yoshida Y."/>
            <person name="Miyazaki K."/>
            <person name="Natsume S."/>
            <person name="Konno N."/>
        </authorList>
    </citation>
    <scope>NUCLEOTIDE SEQUENCE [LARGE SCALE GENOMIC DNA]</scope>
    <source>
        <strain evidence="1 2">NBRC 111202</strain>
    </source>
</reference>
<dbReference type="AlphaFoldDB" id="A0A1Q3DW86"/>
<organism evidence="1 2">
    <name type="scientific">Lentinula edodes</name>
    <name type="common">Shiitake mushroom</name>
    <name type="synonym">Lentinus edodes</name>
    <dbReference type="NCBI Taxonomy" id="5353"/>
    <lineage>
        <taxon>Eukaryota</taxon>
        <taxon>Fungi</taxon>
        <taxon>Dikarya</taxon>
        <taxon>Basidiomycota</taxon>
        <taxon>Agaricomycotina</taxon>
        <taxon>Agaricomycetes</taxon>
        <taxon>Agaricomycetidae</taxon>
        <taxon>Agaricales</taxon>
        <taxon>Marasmiineae</taxon>
        <taxon>Omphalotaceae</taxon>
        <taxon>Lentinula</taxon>
    </lineage>
</organism>
<accession>A0A1Q3DW86</accession>
<name>A0A1Q3DW86_LENED</name>
<comment type="caution">
    <text evidence="1">The sequence shown here is derived from an EMBL/GenBank/DDBJ whole genome shotgun (WGS) entry which is preliminary data.</text>
</comment>
<proteinExistence type="predicted"/>
<evidence type="ECO:0000313" key="2">
    <source>
        <dbReference type="Proteomes" id="UP000188533"/>
    </source>
</evidence>
<keyword evidence="2" id="KW-1185">Reference proteome</keyword>
<reference evidence="1 2" key="2">
    <citation type="submission" date="2017-02" db="EMBL/GenBank/DDBJ databases">
        <title>A genome survey and senescence transcriptome analysis in Lentinula edodes.</title>
        <authorList>
            <person name="Sakamoto Y."/>
            <person name="Nakade K."/>
            <person name="Sato S."/>
            <person name="Yoshida Y."/>
            <person name="Miyazaki K."/>
            <person name="Natsume S."/>
            <person name="Konno N."/>
        </authorList>
    </citation>
    <scope>NUCLEOTIDE SEQUENCE [LARGE SCALE GENOMIC DNA]</scope>
    <source>
        <strain evidence="1 2">NBRC 111202</strain>
    </source>
</reference>
<dbReference type="Proteomes" id="UP000188533">
    <property type="component" value="Unassembled WGS sequence"/>
</dbReference>
<sequence length="101" mass="11614">MLVTEKRELACALTLDNELLLQQQAPARHPETLFKNLTVHAHREDAMCLKSCHMHKQHIKINLAYVAKPSAGTRPYSFVSLHCVRLAFFKSSFFFARSKPF</sequence>
<protein>
    <submittedName>
        <fullName evidence="1">Uncharacterized protein</fullName>
    </submittedName>
</protein>
<gene>
    <name evidence="1" type="ORF">LENED_000626</name>
</gene>
<evidence type="ECO:0000313" key="1">
    <source>
        <dbReference type="EMBL" id="GAV99185.1"/>
    </source>
</evidence>